<feature type="transmembrane region" description="Helical" evidence="6">
    <location>
        <begin position="162"/>
        <end position="182"/>
    </location>
</feature>
<dbReference type="AlphaFoldDB" id="Q0W113"/>
<dbReference type="GO" id="GO:0006824">
    <property type="term" value="P:cobalt ion transport"/>
    <property type="evidence" value="ECO:0007669"/>
    <property type="project" value="InterPro"/>
</dbReference>
<dbReference type="eggNOG" id="arCOG02250">
    <property type="taxonomic scope" value="Archaea"/>
</dbReference>
<dbReference type="InterPro" id="IPR012809">
    <property type="entry name" value="ECF_CbiQ"/>
</dbReference>
<dbReference type="InterPro" id="IPR051611">
    <property type="entry name" value="ECF_transporter_component"/>
</dbReference>
<evidence type="ECO:0000313" key="8">
    <source>
        <dbReference type="Proteomes" id="UP000000663"/>
    </source>
</evidence>
<reference evidence="7 8" key="1">
    <citation type="journal article" date="2006" name="Science">
        <title>Genome of rice cluster I archaea -- the key methane producers in the rice rhizosphere.</title>
        <authorList>
            <person name="Erkel C."/>
            <person name="Kube M."/>
            <person name="Reinhardt R."/>
            <person name="Liesack W."/>
        </authorList>
    </citation>
    <scope>NUCLEOTIDE SEQUENCE [LARGE SCALE GENOMIC DNA]</scope>
    <source>
        <strain evidence="8">DSM 22066 / NBRC 105507 / MRE50</strain>
    </source>
</reference>
<evidence type="ECO:0000256" key="1">
    <source>
        <dbReference type="ARBA" id="ARBA00004651"/>
    </source>
</evidence>
<dbReference type="NCBIfam" id="TIGR02454">
    <property type="entry name" value="ECF_T_CbiQ"/>
    <property type="match status" value="1"/>
</dbReference>
<keyword evidence="4 6" id="KW-1133">Transmembrane helix</keyword>
<comment type="subcellular location">
    <subcellularLocation>
        <location evidence="1">Cell membrane</location>
        <topology evidence="1">Multi-pass membrane protein</topology>
    </subcellularLocation>
</comment>
<evidence type="ECO:0000256" key="2">
    <source>
        <dbReference type="ARBA" id="ARBA00022475"/>
    </source>
</evidence>
<feature type="transmembrane region" description="Helical" evidence="6">
    <location>
        <begin position="132"/>
        <end position="150"/>
    </location>
</feature>
<feature type="transmembrane region" description="Helical" evidence="6">
    <location>
        <begin position="202"/>
        <end position="221"/>
    </location>
</feature>
<organism evidence="7 8">
    <name type="scientific">Methanocella arvoryzae (strain DSM 22066 / NBRC 105507 / MRE50)</name>
    <dbReference type="NCBI Taxonomy" id="351160"/>
    <lineage>
        <taxon>Archaea</taxon>
        <taxon>Methanobacteriati</taxon>
        <taxon>Methanobacteriota</taxon>
        <taxon>Stenosarchaea group</taxon>
        <taxon>Methanomicrobia</taxon>
        <taxon>Methanocellales</taxon>
        <taxon>Methanocellaceae</taxon>
        <taxon>Methanocella</taxon>
    </lineage>
</organism>
<evidence type="ECO:0000256" key="5">
    <source>
        <dbReference type="ARBA" id="ARBA00023136"/>
    </source>
</evidence>
<protein>
    <submittedName>
        <fullName evidence="7">ABC-type cobalt import system, permease component</fullName>
    </submittedName>
</protein>
<dbReference type="Pfam" id="PF02361">
    <property type="entry name" value="CbiQ"/>
    <property type="match status" value="1"/>
</dbReference>
<keyword evidence="3 6" id="KW-0812">Transmembrane</keyword>
<dbReference type="PATRIC" id="fig|351160.9.peg.353"/>
<evidence type="ECO:0000313" key="7">
    <source>
        <dbReference type="EMBL" id="CAJ37930.1"/>
    </source>
</evidence>
<dbReference type="PANTHER" id="PTHR34857">
    <property type="entry name" value="SLL0384 PROTEIN"/>
    <property type="match status" value="1"/>
</dbReference>
<dbReference type="OrthoDB" id="51610at2157"/>
<dbReference type="KEGG" id="rci:RRC176"/>
<dbReference type="InterPro" id="IPR003339">
    <property type="entry name" value="ABC/ECF_trnsptr_transmembrane"/>
</dbReference>
<feature type="transmembrane region" description="Helical" evidence="6">
    <location>
        <begin position="66"/>
        <end position="95"/>
    </location>
</feature>
<evidence type="ECO:0000256" key="6">
    <source>
        <dbReference type="SAM" id="Phobius"/>
    </source>
</evidence>
<keyword evidence="5 6" id="KW-0472">Membrane</keyword>
<dbReference type="CDD" id="cd16914">
    <property type="entry name" value="EcfT"/>
    <property type="match status" value="1"/>
</dbReference>
<dbReference type="Proteomes" id="UP000000663">
    <property type="component" value="Chromosome"/>
</dbReference>
<proteinExistence type="predicted"/>
<feature type="transmembrane region" description="Helical" evidence="6">
    <location>
        <begin position="107"/>
        <end position="126"/>
    </location>
</feature>
<dbReference type="RefSeq" id="WP_012034664.1">
    <property type="nucleotide sequence ID" value="NC_009464.1"/>
</dbReference>
<evidence type="ECO:0000256" key="4">
    <source>
        <dbReference type="ARBA" id="ARBA00022989"/>
    </source>
</evidence>
<accession>Q0W113</accession>
<dbReference type="STRING" id="351160.RRC176"/>
<gene>
    <name evidence="7" type="primary">cbiQ-1</name>
    <name evidence="7" type="ORF">RRC176</name>
</gene>
<dbReference type="GeneID" id="5142844"/>
<dbReference type="PANTHER" id="PTHR34857:SF2">
    <property type="entry name" value="SLL0384 PROTEIN"/>
    <property type="match status" value="1"/>
</dbReference>
<evidence type="ECO:0000256" key="3">
    <source>
        <dbReference type="ARBA" id="ARBA00022692"/>
    </source>
</evidence>
<dbReference type="EMBL" id="AM114193">
    <property type="protein sequence ID" value="CAJ37930.1"/>
    <property type="molecule type" value="Genomic_DNA"/>
</dbReference>
<feature type="transmembrane region" description="Helical" evidence="6">
    <location>
        <begin position="289"/>
        <end position="310"/>
    </location>
</feature>
<sequence>MIPDWLKETDPRPPGRFDVKRGRKSFIGKTLGDMFSFFGETLTSENYSRRNGLLQSLDPRVKLASILALVVAVTMIKDLYLLIFVYALTLLFAGLSKISIGFFVKRVWLFIPIFTGIIVLPVIFNVVTPGNLLVPLVTFGPNASIGGILLPETFGITTQGLLTAVTFTIRVATCVSAIVLLFLSTPQEALFKAFRALGVPKVYVLTLDMCYRYIFMFIDIIRDMFIAKKSRTIRSEGTFAEQKWVTGRIGYTLIKTLDMSDKVHKAMVSRGFNGDIKIMQKYTMKMRDYIALVTVFGFSIFLIMLSYNIIKV</sequence>
<name>Q0W113_METAR</name>
<keyword evidence="2" id="KW-1003">Cell membrane</keyword>
<dbReference type="GO" id="GO:0043190">
    <property type="term" value="C:ATP-binding cassette (ABC) transporter complex"/>
    <property type="evidence" value="ECO:0007669"/>
    <property type="project" value="InterPro"/>
</dbReference>
<keyword evidence="8" id="KW-1185">Reference proteome</keyword>